<name>B0W6G4_CULQU</name>
<dbReference type="KEGG" id="cqu:CpipJ_CPIJ002715"/>
<dbReference type="HOGENOM" id="CLU_010974_0_3_1"/>
<dbReference type="EMBL" id="DS231848">
    <property type="protein sequence ID" value="EDS36638.1"/>
    <property type="molecule type" value="Genomic_DNA"/>
</dbReference>
<dbReference type="GO" id="GO:0016788">
    <property type="term" value="F:hydrolase activity, acting on ester bonds"/>
    <property type="evidence" value="ECO:0007669"/>
    <property type="project" value="InterPro"/>
</dbReference>
<evidence type="ECO:0000256" key="2">
    <source>
        <dbReference type="ARBA" id="ARBA00022729"/>
    </source>
</evidence>
<dbReference type="InterPro" id="IPR029058">
    <property type="entry name" value="AB_hydrolase_fold"/>
</dbReference>
<evidence type="ECO:0000313" key="11">
    <source>
        <dbReference type="EMBL" id="EDS36638.1"/>
    </source>
</evidence>
<dbReference type="Proteomes" id="UP000002320">
    <property type="component" value="Unassembled WGS sequence"/>
</dbReference>
<dbReference type="InterPro" id="IPR025483">
    <property type="entry name" value="Lipase_euk"/>
</dbReference>
<evidence type="ECO:0000256" key="4">
    <source>
        <dbReference type="ARBA" id="ARBA00022963"/>
    </source>
</evidence>
<feature type="chain" id="PRO_5011407537" description="Lipase" evidence="9">
    <location>
        <begin position="19"/>
        <end position="386"/>
    </location>
</feature>
<dbReference type="OrthoDB" id="9974421at2759"/>
<dbReference type="ESTHER" id="culqu-b0w6g4">
    <property type="family name" value="Acidic_Lipase"/>
</dbReference>
<feature type="signal peptide" evidence="9">
    <location>
        <begin position="1"/>
        <end position="18"/>
    </location>
</feature>
<keyword evidence="5" id="KW-0443">Lipid metabolism</keyword>
<evidence type="ECO:0000256" key="9">
    <source>
        <dbReference type="SAM" id="SignalP"/>
    </source>
</evidence>
<dbReference type="PIRSF" id="PIRSF000862">
    <property type="entry name" value="Steryl_ester_lip"/>
    <property type="match status" value="1"/>
</dbReference>
<keyword evidence="6" id="KW-0325">Glycoprotein</keyword>
<evidence type="ECO:0000256" key="8">
    <source>
        <dbReference type="PIRSR" id="PIRSR000862-1"/>
    </source>
</evidence>
<dbReference type="SUPFAM" id="SSF53474">
    <property type="entry name" value="alpha/beta-Hydrolases"/>
    <property type="match status" value="1"/>
</dbReference>
<proteinExistence type="inferred from homology"/>
<accession>B0W6G4</accession>
<feature type="domain" description="Partial AB-hydrolase lipase" evidence="10">
    <location>
        <begin position="20"/>
        <end position="75"/>
    </location>
</feature>
<dbReference type="FunCoup" id="B0W6G4">
    <property type="interactions" value="53"/>
</dbReference>
<dbReference type="InterPro" id="IPR006693">
    <property type="entry name" value="AB_hydrolase_lipase"/>
</dbReference>
<evidence type="ECO:0000259" key="10">
    <source>
        <dbReference type="Pfam" id="PF04083"/>
    </source>
</evidence>
<dbReference type="FunFam" id="3.40.50.1820:FF:000021">
    <property type="entry name" value="Lipase"/>
    <property type="match status" value="1"/>
</dbReference>
<organism>
    <name type="scientific">Culex quinquefasciatus</name>
    <name type="common">Southern house mosquito</name>
    <name type="synonym">Culex pungens</name>
    <dbReference type="NCBI Taxonomy" id="7176"/>
    <lineage>
        <taxon>Eukaryota</taxon>
        <taxon>Metazoa</taxon>
        <taxon>Ecdysozoa</taxon>
        <taxon>Arthropoda</taxon>
        <taxon>Hexapoda</taxon>
        <taxon>Insecta</taxon>
        <taxon>Pterygota</taxon>
        <taxon>Neoptera</taxon>
        <taxon>Endopterygota</taxon>
        <taxon>Diptera</taxon>
        <taxon>Nematocera</taxon>
        <taxon>Culicoidea</taxon>
        <taxon>Culicidae</taxon>
        <taxon>Culicinae</taxon>
        <taxon>Culicini</taxon>
        <taxon>Culex</taxon>
        <taxon>Culex</taxon>
    </lineage>
</organism>
<evidence type="ECO:0000313" key="12">
    <source>
        <dbReference type="EnsemblMetazoa" id="CPIJ002715-PA"/>
    </source>
</evidence>
<evidence type="ECO:0000256" key="5">
    <source>
        <dbReference type="ARBA" id="ARBA00023098"/>
    </source>
</evidence>
<dbReference type="VEuPathDB" id="VectorBase:CQUJHB010154"/>
<dbReference type="EnsemblMetazoa" id="CPIJ002715-RA">
    <property type="protein sequence ID" value="CPIJ002715-PA"/>
    <property type="gene ID" value="CPIJ002715"/>
</dbReference>
<keyword evidence="2 9" id="KW-0732">Signal</keyword>
<gene>
    <name evidence="12" type="primary">6033909</name>
    <name evidence="11" type="ORF">CpipJ_CPIJ002715</name>
</gene>
<dbReference type="STRING" id="7176.B0W6G4"/>
<evidence type="ECO:0000256" key="1">
    <source>
        <dbReference type="ARBA" id="ARBA00010701"/>
    </source>
</evidence>
<dbReference type="OMA" id="ANHYHAV"/>
<evidence type="ECO:0000256" key="6">
    <source>
        <dbReference type="ARBA" id="ARBA00023180"/>
    </source>
</evidence>
<dbReference type="eggNOG" id="KOG2624">
    <property type="taxonomic scope" value="Eukaryota"/>
</dbReference>
<keyword evidence="4 7" id="KW-0442">Lipid degradation</keyword>
<evidence type="ECO:0000256" key="3">
    <source>
        <dbReference type="ARBA" id="ARBA00022801"/>
    </source>
</evidence>
<dbReference type="VEuPathDB" id="VectorBase:CPIJ002715"/>
<keyword evidence="13" id="KW-1185">Reference proteome</keyword>
<reference evidence="12" key="2">
    <citation type="submission" date="2021-02" db="UniProtKB">
        <authorList>
            <consortium name="EnsemblMetazoa"/>
        </authorList>
    </citation>
    <scope>IDENTIFICATION</scope>
    <source>
        <strain evidence="12">JHB</strain>
    </source>
</reference>
<comment type="similarity">
    <text evidence="1 7">Belongs to the AB hydrolase superfamily. Lipase family.</text>
</comment>
<dbReference type="AlphaFoldDB" id="B0W6G4"/>
<reference evidence="11" key="1">
    <citation type="submission" date="2007-03" db="EMBL/GenBank/DDBJ databases">
        <title>Annotation of Culex pipiens quinquefasciatus.</title>
        <authorList>
            <consortium name="The Broad Institute Genome Sequencing Platform"/>
            <person name="Atkinson P.W."/>
            <person name="Hemingway J."/>
            <person name="Christensen B.M."/>
            <person name="Higgs S."/>
            <person name="Kodira C."/>
            <person name="Hannick L."/>
            <person name="Megy K."/>
            <person name="O'Leary S."/>
            <person name="Pearson M."/>
            <person name="Haas B.J."/>
            <person name="Mauceli E."/>
            <person name="Wortman J.R."/>
            <person name="Lee N.H."/>
            <person name="Guigo R."/>
            <person name="Stanke M."/>
            <person name="Alvarado L."/>
            <person name="Amedeo P."/>
            <person name="Antoine C.H."/>
            <person name="Arensburger P."/>
            <person name="Bidwell S.L."/>
            <person name="Crawford M."/>
            <person name="Camaro F."/>
            <person name="Devon K."/>
            <person name="Engels R."/>
            <person name="Hammond M."/>
            <person name="Howarth C."/>
            <person name="Koehrsen M."/>
            <person name="Lawson D."/>
            <person name="Montgomery P."/>
            <person name="Nene V."/>
            <person name="Nusbaum C."/>
            <person name="Puiu D."/>
            <person name="Romero-Severson J."/>
            <person name="Severson D.W."/>
            <person name="Shumway M."/>
            <person name="Sisk P."/>
            <person name="Stolte C."/>
            <person name="Zeng Q."/>
            <person name="Eisenstadt E."/>
            <person name="Fraser-Liggett C."/>
            <person name="Strausberg R."/>
            <person name="Galagan J."/>
            <person name="Birren B."/>
            <person name="Collins F.H."/>
        </authorList>
    </citation>
    <scope>NUCLEOTIDE SEQUENCE [LARGE SCALE GENOMIC DNA]</scope>
    <source>
        <strain evidence="11">JHB</strain>
    </source>
</reference>
<evidence type="ECO:0000256" key="7">
    <source>
        <dbReference type="PIRNR" id="PIRNR000862"/>
    </source>
</evidence>
<feature type="active site" description="Charge relay system" evidence="8">
    <location>
        <position position="358"/>
    </location>
</feature>
<protein>
    <recommendedName>
        <fullName evidence="7">Lipase</fullName>
    </recommendedName>
</protein>
<dbReference type="InParanoid" id="B0W6G4"/>
<feature type="active site" description="Nucleophile" evidence="8">
    <location>
        <position position="153"/>
    </location>
</feature>
<sequence>MILLRILLVVFCIGTTFATVDLISAEGYTVEQHETVTSDGYVLTMFRIPGTPGNSSRPVVFLQHGLLCSSTDWLVLGAGHSLAYLFADAGYDVWLGNARGNTHSRRHVALDPARDETFWDFSWHQIGLYDLPAMVDYALQVTGESALHYVGHSQGTTAFFVMTSLRPEYNGKIRSMQALAPVAFMGHLQSPFLRVLAPFVDQIEWITGMLGANEFLPSNSMLALGGQKFCQDTSPVVELCANTLFLIGGFNSAQLNRSSLPVILANTPAGASVKQLVHYAHNINSGSFRQFDYGWALNLVRYGSILPPKYPLDRVTAPVLLHYGENDWLAAISDVHLLARELGNLVAILPVSDRKWNHLDFTYAVDAKIRLYEKVIDIVEQYENLT</sequence>
<feature type="active site" description="Charge relay system" evidence="8">
    <location>
        <position position="327"/>
    </location>
</feature>
<dbReference type="PANTHER" id="PTHR11005">
    <property type="entry name" value="LYSOSOMAL ACID LIPASE-RELATED"/>
    <property type="match status" value="1"/>
</dbReference>
<dbReference type="Pfam" id="PF04083">
    <property type="entry name" value="Abhydro_lipase"/>
    <property type="match status" value="1"/>
</dbReference>
<dbReference type="Gene3D" id="3.40.50.1820">
    <property type="entry name" value="alpha/beta hydrolase"/>
    <property type="match status" value="1"/>
</dbReference>
<dbReference type="GO" id="GO:0016042">
    <property type="term" value="P:lipid catabolic process"/>
    <property type="evidence" value="ECO:0007669"/>
    <property type="project" value="UniProtKB-KW"/>
</dbReference>
<keyword evidence="3 7" id="KW-0378">Hydrolase</keyword>
<evidence type="ECO:0000313" key="13">
    <source>
        <dbReference type="Proteomes" id="UP000002320"/>
    </source>
</evidence>